<comment type="caution">
    <text evidence="3">The sequence shown here is derived from an EMBL/GenBank/DDBJ whole genome shotgun (WGS) entry which is preliminary data.</text>
</comment>
<gene>
    <name evidence="3" type="ORF">ACFP3J_08555</name>
</gene>
<protein>
    <submittedName>
        <fullName evidence="3">FMN-binding protein</fullName>
    </submittedName>
</protein>
<feature type="domain" description="FMN-binding" evidence="2">
    <location>
        <begin position="67"/>
        <end position="143"/>
    </location>
</feature>
<dbReference type="InterPro" id="IPR007329">
    <property type="entry name" value="FMN-bd"/>
</dbReference>
<dbReference type="EMBL" id="JBHSOE010000010">
    <property type="protein sequence ID" value="MFC5655541.1"/>
    <property type="molecule type" value="Genomic_DNA"/>
</dbReference>
<evidence type="ECO:0000313" key="4">
    <source>
        <dbReference type="Proteomes" id="UP001596065"/>
    </source>
</evidence>
<dbReference type="SMART" id="SM00900">
    <property type="entry name" value="FMN_bind"/>
    <property type="match status" value="1"/>
</dbReference>
<reference evidence="4" key="1">
    <citation type="journal article" date="2019" name="Int. J. Syst. Evol. Microbiol.">
        <title>The Global Catalogue of Microorganisms (GCM) 10K type strain sequencing project: providing services to taxonomists for standard genome sequencing and annotation.</title>
        <authorList>
            <consortium name="The Broad Institute Genomics Platform"/>
            <consortium name="The Broad Institute Genome Sequencing Center for Infectious Disease"/>
            <person name="Wu L."/>
            <person name="Ma J."/>
        </authorList>
    </citation>
    <scope>NUCLEOTIDE SEQUENCE [LARGE SCALE GENOMIC DNA]</scope>
    <source>
        <strain evidence="4">KCTC 5701</strain>
    </source>
</reference>
<dbReference type="Gene3D" id="3.90.1010.20">
    <property type="match status" value="1"/>
</dbReference>
<name>A0ABW0WFP9_STRNO</name>
<keyword evidence="4" id="KW-1185">Reference proteome</keyword>
<sequence>MRKSHPLRRTVLATAATVSGVVLLVSLKPAPDPAAASAAGTAPRRPAAGAAAPAGARTVTGEAVRTPYGPVRVRITVAAGRITGAEAVQAPSGGLSGRKTELAVPRLDRAAVAAGNADIDTVSGATYTSTGYRQSLQSALDRAGG</sequence>
<dbReference type="PROSITE" id="PS51318">
    <property type="entry name" value="TAT"/>
    <property type="match status" value="1"/>
</dbReference>
<organism evidence="3 4">
    <name type="scientific">Streptomyces nogalater</name>
    <dbReference type="NCBI Taxonomy" id="38314"/>
    <lineage>
        <taxon>Bacteria</taxon>
        <taxon>Bacillati</taxon>
        <taxon>Actinomycetota</taxon>
        <taxon>Actinomycetes</taxon>
        <taxon>Kitasatosporales</taxon>
        <taxon>Streptomycetaceae</taxon>
        <taxon>Streptomyces</taxon>
    </lineage>
</organism>
<evidence type="ECO:0000259" key="2">
    <source>
        <dbReference type="SMART" id="SM00900"/>
    </source>
</evidence>
<feature type="compositionally biased region" description="Low complexity" evidence="1">
    <location>
        <begin position="33"/>
        <end position="57"/>
    </location>
</feature>
<evidence type="ECO:0000313" key="3">
    <source>
        <dbReference type="EMBL" id="MFC5655541.1"/>
    </source>
</evidence>
<feature type="region of interest" description="Disordered" evidence="1">
    <location>
        <begin position="33"/>
        <end position="65"/>
    </location>
</feature>
<accession>A0ABW0WFP9</accession>
<dbReference type="InterPro" id="IPR006311">
    <property type="entry name" value="TAT_signal"/>
</dbReference>
<dbReference type="Pfam" id="PF04205">
    <property type="entry name" value="FMN_bind"/>
    <property type="match status" value="1"/>
</dbReference>
<evidence type="ECO:0000256" key="1">
    <source>
        <dbReference type="SAM" id="MobiDB-lite"/>
    </source>
</evidence>
<proteinExistence type="predicted"/>
<dbReference type="RefSeq" id="WP_344350458.1">
    <property type="nucleotide sequence ID" value="NZ_BAAASM010000036.1"/>
</dbReference>
<dbReference type="Proteomes" id="UP001596065">
    <property type="component" value="Unassembled WGS sequence"/>
</dbReference>